<feature type="transmembrane region" description="Helical" evidence="1">
    <location>
        <begin position="43"/>
        <end position="62"/>
    </location>
</feature>
<dbReference type="CDD" id="cd01949">
    <property type="entry name" value="GGDEF"/>
    <property type="match status" value="1"/>
</dbReference>
<feature type="transmembrane region" description="Helical" evidence="1">
    <location>
        <begin position="17"/>
        <end position="37"/>
    </location>
</feature>
<dbReference type="SMART" id="SM00267">
    <property type="entry name" value="GGDEF"/>
    <property type="match status" value="1"/>
</dbReference>
<feature type="transmembrane region" description="Helical" evidence="1">
    <location>
        <begin position="148"/>
        <end position="169"/>
    </location>
</feature>
<reference evidence="3 4" key="1">
    <citation type="submission" date="2022-07" db="EMBL/GenBank/DDBJ databases">
        <title>Genomic and pangenome structural analysis of the polyextremophile Exiguobacterium.</title>
        <authorList>
            <person name="Shen L."/>
        </authorList>
    </citation>
    <scope>NUCLEOTIDE SEQUENCE [LARGE SCALE GENOMIC DNA]</scope>
    <source>
        <strain evidence="3 4">12_1</strain>
    </source>
</reference>
<dbReference type="InterPro" id="IPR043128">
    <property type="entry name" value="Rev_trsase/Diguanyl_cyclase"/>
</dbReference>
<dbReference type="InterPro" id="IPR000160">
    <property type="entry name" value="GGDEF_dom"/>
</dbReference>
<feature type="domain" description="GGDEF" evidence="2">
    <location>
        <begin position="221"/>
        <end position="350"/>
    </location>
</feature>
<dbReference type="Proteomes" id="UP001206821">
    <property type="component" value="Unassembled WGS sequence"/>
</dbReference>
<dbReference type="InterPro" id="IPR050469">
    <property type="entry name" value="Diguanylate_Cyclase"/>
</dbReference>
<organism evidence="3 4">
    <name type="scientific">Exiguobacterium alkaliphilum</name>
    <dbReference type="NCBI Taxonomy" id="1428684"/>
    <lineage>
        <taxon>Bacteria</taxon>
        <taxon>Bacillati</taxon>
        <taxon>Bacillota</taxon>
        <taxon>Bacilli</taxon>
        <taxon>Bacillales</taxon>
        <taxon>Bacillales Family XII. Incertae Sedis</taxon>
        <taxon>Exiguobacterium</taxon>
    </lineage>
</organism>
<dbReference type="InterPro" id="IPR029787">
    <property type="entry name" value="Nucleotide_cyclase"/>
</dbReference>
<evidence type="ECO:0000313" key="3">
    <source>
        <dbReference type="EMBL" id="MCT4794986.1"/>
    </source>
</evidence>
<protein>
    <submittedName>
        <fullName evidence="3">GGDEF domain-containing protein</fullName>
    </submittedName>
</protein>
<sequence length="351" mass="39582">MGTAYEERRGTLYNYRITFYGNVFAWVIHVVFLITFWRLDVTTLAWSNILSVLYYTLSFYFVHKRYYRTFFIGLFVEVVYNAIISTIVLGWGANVHYFILMVAYGVFFMPNVSRAIRIASTMLAMGIYGYLYVTVTDGTSPLSPTLEQVIGVTCLLATIALVAGLSLIFEGAVVEVTSELERSNERLHTLASRDGLTGLYNRTTGYRLVEEAIREAVVSGRPYTIALADIDHFKSFNEQHGHDCGDLVLKQVASALARTDSIAVRWGGEEFLLFLAGQSEDEAAETIDRLRQQIKSLETIYEGRRLSVTLTFGVTTWHGFKDVDTLVKEADDRLRAGKQAGKDRIVTSIHH</sequence>
<dbReference type="RefSeq" id="WP_034815863.1">
    <property type="nucleotide sequence ID" value="NZ_JANIEK010000015.1"/>
</dbReference>
<feature type="transmembrane region" description="Helical" evidence="1">
    <location>
        <begin position="69"/>
        <end position="89"/>
    </location>
</feature>
<keyword evidence="1" id="KW-1133">Transmembrane helix</keyword>
<evidence type="ECO:0000256" key="1">
    <source>
        <dbReference type="SAM" id="Phobius"/>
    </source>
</evidence>
<keyword evidence="1" id="KW-0472">Membrane</keyword>
<keyword evidence="4" id="KW-1185">Reference proteome</keyword>
<dbReference type="EMBL" id="JANIEK010000015">
    <property type="protein sequence ID" value="MCT4794986.1"/>
    <property type="molecule type" value="Genomic_DNA"/>
</dbReference>
<name>A0ABT2KZG9_9BACL</name>
<dbReference type="NCBIfam" id="TIGR00254">
    <property type="entry name" value="GGDEF"/>
    <property type="match status" value="1"/>
</dbReference>
<evidence type="ECO:0000313" key="4">
    <source>
        <dbReference type="Proteomes" id="UP001206821"/>
    </source>
</evidence>
<dbReference type="Gene3D" id="3.30.70.270">
    <property type="match status" value="1"/>
</dbReference>
<proteinExistence type="predicted"/>
<gene>
    <name evidence="3" type="ORF">NQG31_05480</name>
</gene>
<comment type="caution">
    <text evidence="3">The sequence shown here is derived from an EMBL/GenBank/DDBJ whole genome shotgun (WGS) entry which is preliminary data.</text>
</comment>
<dbReference type="SUPFAM" id="SSF55073">
    <property type="entry name" value="Nucleotide cyclase"/>
    <property type="match status" value="1"/>
</dbReference>
<dbReference type="Pfam" id="PF00990">
    <property type="entry name" value="GGDEF"/>
    <property type="match status" value="1"/>
</dbReference>
<dbReference type="PANTHER" id="PTHR45138:SF9">
    <property type="entry name" value="DIGUANYLATE CYCLASE DGCM-RELATED"/>
    <property type="match status" value="1"/>
</dbReference>
<feature type="transmembrane region" description="Helical" evidence="1">
    <location>
        <begin position="119"/>
        <end position="136"/>
    </location>
</feature>
<keyword evidence="1" id="KW-0812">Transmembrane</keyword>
<accession>A0ABT2KZG9</accession>
<dbReference type="PANTHER" id="PTHR45138">
    <property type="entry name" value="REGULATORY COMPONENTS OF SENSORY TRANSDUCTION SYSTEM"/>
    <property type="match status" value="1"/>
</dbReference>
<evidence type="ECO:0000259" key="2">
    <source>
        <dbReference type="PROSITE" id="PS50887"/>
    </source>
</evidence>
<feature type="transmembrane region" description="Helical" evidence="1">
    <location>
        <begin position="95"/>
        <end position="112"/>
    </location>
</feature>
<dbReference type="PROSITE" id="PS50887">
    <property type="entry name" value="GGDEF"/>
    <property type="match status" value="1"/>
</dbReference>